<gene>
    <name evidence="2" type="ORF">BU23DRAFT_490180</name>
</gene>
<dbReference type="EMBL" id="ML976766">
    <property type="protein sequence ID" value="KAF1965251.1"/>
    <property type="molecule type" value="Genomic_DNA"/>
</dbReference>
<dbReference type="OrthoDB" id="3535086at2759"/>
<accession>A0A6A5UK04</accession>
<feature type="region of interest" description="Disordered" evidence="1">
    <location>
        <begin position="1"/>
        <end position="47"/>
    </location>
</feature>
<dbReference type="Proteomes" id="UP000800036">
    <property type="component" value="Unassembled WGS sequence"/>
</dbReference>
<feature type="non-terminal residue" evidence="2">
    <location>
        <position position="1"/>
    </location>
</feature>
<evidence type="ECO:0000313" key="3">
    <source>
        <dbReference type="Proteomes" id="UP000800036"/>
    </source>
</evidence>
<sequence length="105" mass="11572">QQTRATHAPPLVPPPQASTETKIPTPQLKPRSQIEAMPPFTSSPLVPPRNVYDSAIRHPVFHTEQLRRSPFPLPAGATYGWNPVASGYIVEQRRTDGSGVPRTKL</sequence>
<evidence type="ECO:0000313" key="2">
    <source>
        <dbReference type="EMBL" id="KAF1965251.1"/>
    </source>
</evidence>
<organism evidence="2 3">
    <name type="scientific">Bimuria novae-zelandiae CBS 107.79</name>
    <dbReference type="NCBI Taxonomy" id="1447943"/>
    <lineage>
        <taxon>Eukaryota</taxon>
        <taxon>Fungi</taxon>
        <taxon>Dikarya</taxon>
        <taxon>Ascomycota</taxon>
        <taxon>Pezizomycotina</taxon>
        <taxon>Dothideomycetes</taxon>
        <taxon>Pleosporomycetidae</taxon>
        <taxon>Pleosporales</taxon>
        <taxon>Massarineae</taxon>
        <taxon>Didymosphaeriaceae</taxon>
        <taxon>Bimuria</taxon>
    </lineage>
</organism>
<keyword evidence="3" id="KW-1185">Reference proteome</keyword>
<evidence type="ECO:0000256" key="1">
    <source>
        <dbReference type="SAM" id="MobiDB-lite"/>
    </source>
</evidence>
<name>A0A6A5UK04_9PLEO</name>
<reference evidence="2" key="1">
    <citation type="journal article" date="2020" name="Stud. Mycol.">
        <title>101 Dothideomycetes genomes: a test case for predicting lifestyles and emergence of pathogens.</title>
        <authorList>
            <person name="Haridas S."/>
            <person name="Albert R."/>
            <person name="Binder M."/>
            <person name="Bloem J."/>
            <person name="Labutti K."/>
            <person name="Salamov A."/>
            <person name="Andreopoulos B."/>
            <person name="Baker S."/>
            <person name="Barry K."/>
            <person name="Bills G."/>
            <person name="Bluhm B."/>
            <person name="Cannon C."/>
            <person name="Castanera R."/>
            <person name="Culley D."/>
            <person name="Daum C."/>
            <person name="Ezra D."/>
            <person name="Gonzalez J."/>
            <person name="Henrissat B."/>
            <person name="Kuo A."/>
            <person name="Liang C."/>
            <person name="Lipzen A."/>
            <person name="Lutzoni F."/>
            <person name="Magnuson J."/>
            <person name="Mondo S."/>
            <person name="Nolan M."/>
            <person name="Ohm R."/>
            <person name="Pangilinan J."/>
            <person name="Park H.-J."/>
            <person name="Ramirez L."/>
            <person name="Alfaro M."/>
            <person name="Sun H."/>
            <person name="Tritt A."/>
            <person name="Yoshinaga Y."/>
            <person name="Zwiers L.-H."/>
            <person name="Turgeon B."/>
            <person name="Goodwin S."/>
            <person name="Spatafora J."/>
            <person name="Crous P."/>
            <person name="Grigoriev I."/>
        </authorList>
    </citation>
    <scope>NUCLEOTIDE SEQUENCE</scope>
    <source>
        <strain evidence="2">CBS 107.79</strain>
    </source>
</reference>
<proteinExistence type="predicted"/>
<protein>
    <submittedName>
        <fullName evidence="2">Uncharacterized protein</fullName>
    </submittedName>
</protein>
<dbReference type="AlphaFoldDB" id="A0A6A5UK04"/>